<dbReference type="AlphaFoldDB" id="A0A2H3EAN3"/>
<organism evidence="1 2">
    <name type="scientific">Armillaria gallica</name>
    <name type="common">Bulbous honey fungus</name>
    <name type="synonym">Armillaria bulbosa</name>
    <dbReference type="NCBI Taxonomy" id="47427"/>
    <lineage>
        <taxon>Eukaryota</taxon>
        <taxon>Fungi</taxon>
        <taxon>Dikarya</taxon>
        <taxon>Basidiomycota</taxon>
        <taxon>Agaricomycotina</taxon>
        <taxon>Agaricomycetes</taxon>
        <taxon>Agaricomycetidae</taxon>
        <taxon>Agaricales</taxon>
        <taxon>Marasmiineae</taxon>
        <taxon>Physalacriaceae</taxon>
        <taxon>Armillaria</taxon>
    </lineage>
</organism>
<keyword evidence="2" id="KW-1185">Reference proteome</keyword>
<proteinExistence type="predicted"/>
<dbReference type="EMBL" id="KZ293644">
    <property type="protein sequence ID" value="PBL03195.1"/>
    <property type="molecule type" value="Genomic_DNA"/>
</dbReference>
<dbReference type="InParanoid" id="A0A2H3EAN3"/>
<evidence type="ECO:0000313" key="1">
    <source>
        <dbReference type="EMBL" id="PBL03195.1"/>
    </source>
</evidence>
<reference evidence="2" key="1">
    <citation type="journal article" date="2017" name="Nat. Ecol. Evol.">
        <title>Genome expansion and lineage-specific genetic innovations in the forest pathogenic fungi Armillaria.</title>
        <authorList>
            <person name="Sipos G."/>
            <person name="Prasanna A.N."/>
            <person name="Walter M.C."/>
            <person name="O'Connor E."/>
            <person name="Balint B."/>
            <person name="Krizsan K."/>
            <person name="Kiss B."/>
            <person name="Hess J."/>
            <person name="Varga T."/>
            <person name="Slot J."/>
            <person name="Riley R."/>
            <person name="Boka B."/>
            <person name="Rigling D."/>
            <person name="Barry K."/>
            <person name="Lee J."/>
            <person name="Mihaltcheva S."/>
            <person name="LaButti K."/>
            <person name="Lipzen A."/>
            <person name="Waldron R."/>
            <person name="Moloney N.M."/>
            <person name="Sperisen C."/>
            <person name="Kredics L."/>
            <person name="Vagvoelgyi C."/>
            <person name="Patrignani A."/>
            <person name="Fitzpatrick D."/>
            <person name="Nagy I."/>
            <person name="Doyle S."/>
            <person name="Anderson J.B."/>
            <person name="Grigoriev I.V."/>
            <person name="Gueldener U."/>
            <person name="Muensterkoetter M."/>
            <person name="Nagy L.G."/>
        </authorList>
    </citation>
    <scope>NUCLEOTIDE SEQUENCE [LARGE SCALE GENOMIC DNA]</scope>
    <source>
        <strain evidence="2">Ar21-2</strain>
    </source>
</reference>
<dbReference type="OMA" id="KFIHHED"/>
<protein>
    <submittedName>
        <fullName evidence="1">Uncharacterized protein</fullName>
    </submittedName>
</protein>
<evidence type="ECO:0000313" key="2">
    <source>
        <dbReference type="Proteomes" id="UP000217790"/>
    </source>
</evidence>
<sequence length="229" mass="25564">VNLACKAILGAITNLEFAALDAVDFEPTLEEANTFGAALQCDPIALVRTLFFSKVVAALKLNNLQLLHDVITRWSSTLLMIDRALYLRPVKSFLNCENTSSVTQNGMSWLTSRKSSLCVPHSFQQLLSTEKTPCICNTIPAFEAMKTMWENKQLNFPHLADIITAGLDKLDDYHEQADDVPVYFFAICKCHSLKNISILMPNSNQSYAQTHVVSSAYTREGSRYTGDVY</sequence>
<feature type="non-terminal residue" evidence="1">
    <location>
        <position position="1"/>
    </location>
</feature>
<gene>
    <name evidence="1" type="ORF">ARMGADRAFT_910529</name>
</gene>
<name>A0A2H3EAN3_ARMGA</name>
<dbReference type="OrthoDB" id="3172935at2759"/>
<accession>A0A2H3EAN3</accession>
<dbReference type="Proteomes" id="UP000217790">
    <property type="component" value="Unassembled WGS sequence"/>
</dbReference>